<dbReference type="EMBL" id="AP025730">
    <property type="protein sequence ID" value="BDI03518.1"/>
    <property type="molecule type" value="Genomic_DNA"/>
</dbReference>
<reference evidence="1" key="1">
    <citation type="submission" date="2022-04" db="EMBL/GenBank/DDBJ databases">
        <title>Whole genome sequence of Sphaerotilus sp. FB-5.</title>
        <authorList>
            <person name="Takeda M."/>
            <person name="Narihara S."/>
            <person name="Akimoto M."/>
            <person name="Akimoto R."/>
            <person name="Nishiyashiki S."/>
            <person name="Murakami T."/>
        </authorList>
    </citation>
    <scope>NUCLEOTIDE SEQUENCE</scope>
    <source>
        <strain evidence="1">FB-5</strain>
    </source>
</reference>
<dbReference type="RefSeq" id="WP_251971801.1">
    <property type="nucleotide sequence ID" value="NZ_AP025730.1"/>
</dbReference>
<evidence type="ECO:0000313" key="1">
    <source>
        <dbReference type="EMBL" id="BDI03518.1"/>
    </source>
</evidence>
<gene>
    <name evidence="1" type="ORF">CATMQ487_04880</name>
</gene>
<organism evidence="1 2">
    <name type="scientific">Sphaerotilus microaerophilus</name>
    <dbReference type="NCBI Taxonomy" id="2914710"/>
    <lineage>
        <taxon>Bacteria</taxon>
        <taxon>Pseudomonadati</taxon>
        <taxon>Pseudomonadota</taxon>
        <taxon>Betaproteobacteria</taxon>
        <taxon>Burkholderiales</taxon>
        <taxon>Sphaerotilaceae</taxon>
        <taxon>Sphaerotilus</taxon>
    </lineage>
</organism>
<accession>A0ABN6PF03</accession>
<name>A0ABN6PF03_9BURK</name>
<dbReference type="Proteomes" id="UP001057498">
    <property type="component" value="Chromosome"/>
</dbReference>
<sequence>MTFAHPAPTARRAHLPRGWALAWLLALLLAQQVLLLHPLSHLPALQNLAGQPGGPAQVRVATSLPSTPAGLEPGGGIDRADAACLICLAAAGLAAAPPAADMALPRALAATSWLPTRAEPAVSAARRFRLARGPPARLQRA</sequence>
<evidence type="ECO:0008006" key="3">
    <source>
        <dbReference type="Google" id="ProtNLM"/>
    </source>
</evidence>
<keyword evidence="2" id="KW-1185">Reference proteome</keyword>
<proteinExistence type="predicted"/>
<protein>
    <recommendedName>
        <fullName evidence="3">DUF2946 domain-containing protein</fullName>
    </recommendedName>
</protein>
<evidence type="ECO:0000313" key="2">
    <source>
        <dbReference type="Proteomes" id="UP001057498"/>
    </source>
</evidence>